<dbReference type="EMBL" id="LWQT01000047">
    <property type="protein sequence ID" value="OAN51275.1"/>
    <property type="molecule type" value="Genomic_DNA"/>
</dbReference>
<accession>A0A178MSH0</accession>
<dbReference type="AlphaFoldDB" id="A0A178MSH0"/>
<dbReference type="RefSeq" id="WP_068491722.1">
    <property type="nucleotide sequence ID" value="NZ_LWQT01000047.1"/>
</dbReference>
<reference evidence="1 2" key="1">
    <citation type="submission" date="2016-04" db="EMBL/GenBank/DDBJ databases">
        <title>Draft genome sequence of freshwater magnetotactic bacteria Magnetospirillum marisnigri SP-1 and Magnetospirillum moscoviense BB-1.</title>
        <authorList>
            <person name="Koziaeva V."/>
            <person name="Dziuba M.V."/>
            <person name="Ivanov T.M."/>
            <person name="Kuznetsov B."/>
            <person name="Grouzdev D.S."/>
        </authorList>
    </citation>
    <scope>NUCLEOTIDE SEQUENCE [LARGE SCALE GENOMIC DNA]</scope>
    <source>
        <strain evidence="1 2">SP-1</strain>
    </source>
</reference>
<proteinExistence type="predicted"/>
<evidence type="ECO:0000313" key="2">
    <source>
        <dbReference type="Proteomes" id="UP000078428"/>
    </source>
</evidence>
<evidence type="ECO:0000313" key="1">
    <source>
        <dbReference type="EMBL" id="OAN51275.1"/>
    </source>
</evidence>
<dbReference type="OrthoDB" id="7359746at2"/>
<sequence>MLATRIALTEPRNVQLRCGACRYFLHDRCSHSSARLDEQETKTGECPYFRFSHGHQVGY</sequence>
<protein>
    <submittedName>
        <fullName evidence="1">Uncharacterized protein</fullName>
    </submittedName>
</protein>
<organism evidence="1 2">
    <name type="scientific">Paramagnetospirillum marisnigri</name>
    <dbReference type="NCBI Taxonomy" id="1285242"/>
    <lineage>
        <taxon>Bacteria</taxon>
        <taxon>Pseudomonadati</taxon>
        <taxon>Pseudomonadota</taxon>
        <taxon>Alphaproteobacteria</taxon>
        <taxon>Rhodospirillales</taxon>
        <taxon>Magnetospirillaceae</taxon>
        <taxon>Paramagnetospirillum</taxon>
    </lineage>
</organism>
<keyword evidence="2" id="KW-1185">Reference proteome</keyword>
<gene>
    <name evidence="1" type="ORF">A6A04_16630</name>
</gene>
<comment type="caution">
    <text evidence="1">The sequence shown here is derived from an EMBL/GenBank/DDBJ whole genome shotgun (WGS) entry which is preliminary data.</text>
</comment>
<name>A0A178MSH0_9PROT</name>
<dbReference type="Proteomes" id="UP000078428">
    <property type="component" value="Unassembled WGS sequence"/>
</dbReference>